<sequence>MLLGFVCRDEREWVDLRRVGDIRLSLSISTLPFVLSFRFFTLLAFFPLRPSSSFFHCHRRPRLPALRPSSLDTVPLTSLPSISIPDTTLTPARSSRARSSASKTSRQRGPVRTTPTRWGSRVYPTPRKRPFSTPGTS</sequence>
<evidence type="ECO:0000313" key="4">
    <source>
        <dbReference type="Proteomes" id="UP001221757"/>
    </source>
</evidence>
<feature type="compositionally biased region" description="Low complexity" evidence="1">
    <location>
        <begin position="92"/>
        <end position="102"/>
    </location>
</feature>
<name>A0AAD7DVR0_MYCRO</name>
<dbReference type="Proteomes" id="UP001221757">
    <property type="component" value="Unassembled WGS sequence"/>
</dbReference>
<feature type="transmembrane region" description="Helical" evidence="2">
    <location>
        <begin position="24"/>
        <end position="46"/>
    </location>
</feature>
<dbReference type="EMBL" id="JARKIE010000019">
    <property type="protein sequence ID" value="KAJ7700866.1"/>
    <property type="molecule type" value="Genomic_DNA"/>
</dbReference>
<reference evidence="3" key="1">
    <citation type="submission" date="2023-03" db="EMBL/GenBank/DDBJ databases">
        <title>Massive genome expansion in bonnet fungi (Mycena s.s.) driven by repeated elements and novel gene families across ecological guilds.</title>
        <authorList>
            <consortium name="Lawrence Berkeley National Laboratory"/>
            <person name="Harder C.B."/>
            <person name="Miyauchi S."/>
            <person name="Viragh M."/>
            <person name="Kuo A."/>
            <person name="Thoen E."/>
            <person name="Andreopoulos B."/>
            <person name="Lu D."/>
            <person name="Skrede I."/>
            <person name="Drula E."/>
            <person name="Henrissat B."/>
            <person name="Morin E."/>
            <person name="Kohler A."/>
            <person name="Barry K."/>
            <person name="LaButti K."/>
            <person name="Morin E."/>
            <person name="Salamov A."/>
            <person name="Lipzen A."/>
            <person name="Mereny Z."/>
            <person name="Hegedus B."/>
            <person name="Baldrian P."/>
            <person name="Stursova M."/>
            <person name="Weitz H."/>
            <person name="Taylor A."/>
            <person name="Grigoriev I.V."/>
            <person name="Nagy L.G."/>
            <person name="Martin F."/>
            <person name="Kauserud H."/>
        </authorList>
    </citation>
    <scope>NUCLEOTIDE SEQUENCE</scope>
    <source>
        <strain evidence="3">CBHHK067</strain>
    </source>
</reference>
<evidence type="ECO:0000313" key="3">
    <source>
        <dbReference type="EMBL" id="KAJ7700866.1"/>
    </source>
</evidence>
<feature type="compositionally biased region" description="Polar residues" evidence="1">
    <location>
        <begin position="75"/>
        <end position="91"/>
    </location>
</feature>
<accession>A0AAD7DVR0</accession>
<feature type="region of interest" description="Disordered" evidence="1">
    <location>
        <begin position="64"/>
        <end position="137"/>
    </location>
</feature>
<keyword evidence="4" id="KW-1185">Reference proteome</keyword>
<dbReference type="AlphaFoldDB" id="A0AAD7DVR0"/>
<comment type="caution">
    <text evidence="3">The sequence shown here is derived from an EMBL/GenBank/DDBJ whole genome shotgun (WGS) entry which is preliminary data.</text>
</comment>
<keyword evidence="2" id="KW-1133">Transmembrane helix</keyword>
<keyword evidence="2" id="KW-0472">Membrane</keyword>
<evidence type="ECO:0000256" key="1">
    <source>
        <dbReference type="SAM" id="MobiDB-lite"/>
    </source>
</evidence>
<protein>
    <submittedName>
        <fullName evidence="3">Uncharacterized protein</fullName>
    </submittedName>
</protein>
<proteinExistence type="predicted"/>
<gene>
    <name evidence="3" type="ORF">B0H17DRAFT_1046877</name>
</gene>
<organism evidence="3 4">
    <name type="scientific">Mycena rosella</name>
    <name type="common">Pink bonnet</name>
    <name type="synonym">Agaricus rosellus</name>
    <dbReference type="NCBI Taxonomy" id="1033263"/>
    <lineage>
        <taxon>Eukaryota</taxon>
        <taxon>Fungi</taxon>
        <taxon>Dikarya</taxon>
        <taxon>Basidiomycota</taxon>
        <taxon>Agaricomycotina</taxon>
        <taxon>Agaricomycetes</taxon>
        <taxon>Agaricomycetidae</taxon>
        <taxon>Agaricales</taxon>
        <taxon>Marasmiineae</taxon>
        <taxon>Mycenaceae</taxon>
        <taxon>Mycena</taxon>
    </lineage>
</organism>
<keyword evidence="2" id="KW-0812">Transmembrane</keyword>
<evidence type="ECO:0000256" key="2">
    <source>
        <dbReference type="SAM" id="Phobius"/>
    </source>
</evidence>